<evidence type="ECO:0000313" key="2">
    <source>
        <dbReference type="Proteomes" id="UP000856143"/>
    </source>
</evidence>
<dbReference type="EMBL" id="DACSEO010000065">
    <property type="protein sequence ID" value="HAT1683541.1"/>
    <property type="molecule type" value="Genomic_DNA"/>
</dbReference>
<reference evidence="1" key="1">
    <citation type="journal article" date="2018" name="Genome Biol.">
        <title>SKESA: strategic k-mer extension for scrupulous assemblies.</title>
        <authorList>
            <person name="Souvorov A."/>
            <person name="Agarwala R."/>
            <person name="Lipman D.J."/>
        </authorList>
    </citation>
    <scope>NUCLEOTIDE SEQUENCE</scope>
    <source>
        <strain evidence="1">R404</strain>
    </source>
</reference>
<dbReference type="AlphaFoldDB" id="A0AAN5LAW0"/>
<accession>A0AAN5LAW0</accession>
<reference evidence="1" key="2">
    <citation type="submission" date="2020-11" db="EMBL/GenBank/DDBJ databases">
        <authorList>
            <consortium name="NCBI Pathogen Detection Project"/>
        </authorList>
    </citation>
    <scope>NUCLEOTIDE SEQUENCE</scope>
    <source>
        <strain evidence="1">R404</strain>
    </source>
</reference>
<comment type="caution">
    <text evidence="1">The sequence shown here is derived from an EMBL/GenBank/DDBJ whole genome shotgun (WGS) entry which is preliminary data.</text>
</comment>
<dbReference type="Proteomes" id="UP000856143">
    <property type="component" value="Unassembled WGS sequence"/>
</dbReference>
<gene>
    <name evidence="1" type="ORF">I8Y21_004290</name>
</gene>
<evidence type="ECO:0000313" key="1">
    <source>
        <dbReference type="EMBL" id="HAT1683541.1"/>
    </source>
</evidence>
<sequence>MTDNRTTSAIDESFRIVQSPVFVVSRHGYSKRCLSRSAAINNLAHYMVTRTFHLAGIETNEPVSDESGRPVAHSTGPHTQQYLFAHNRCARRVRRILARKRDMQNWHAKWKRMHDRYIKERDELQATKPQEIR</sequence>
<proteinExistence type="predicted"/>
<protein>
    <submittedName>
        <fullName evidence="1">Uncharacterized protein</fullName>
    </submittedName>
</protein>
<name>A0AAN5LAW0_KLEOX</name>
<organism evidence="1 2">
    <name type="scientific">Klebsiella oxytoca</name>
    <dbReference type="NCBI Taxonomy" id="571"/>
    <lineage>
        <taxon>Bacteria</taxon>
        <taxon>Pseudomonadati</taxon>
        <taxon>Pseudomonadota</taxon>
        <taxon>Gammaproteobacteria</taxon>
        <taxon>Enterobacterales</taxon>
        <taxon>Enterobacteriaceae</taxon>
        <taxon>Klebsiella/Raoultella group</taxon>
        <taxon>Klebsiella</taxon>
    </lineage>
</organism>